<dbReference type="GO" id="GO:0043531">
    <property type="term" value="F:ADP binding"/>
    <property type="evidence" value="ECO:0007669"/>
    <property type="project" value="InterPro"/>
</dbReference>
<dbReference type="SUPFAM" id="SSF48452">
    <property type="entry name" value="TPR-like"/>
    <property type="match status" value="1"/>
</dbReference>
<dbReference type="InterPro" id="IPR027417">
    <property type="entry name" value="P-loop_NTPase"/>
</dbReference>
<keyword evidence="4" id="KW-1185">Reference proteome</keyword>
<feature type="region of interest" description="Disordered" evidence="1">
    <location>
        <begin position="91"/>
        <end position="114"/>
    </location>
</feature>
<dbReference type="InterPro" id="IPR002182">
    <property type="entry name" value="NB-ARC"/>
</dbReference>
<dbReference type="SMART" id="SM00028">
    <property type="entry name" value="TPR"/>
    <property type="match status" value="5"/>
</dbReference>
<reference evidence="3 4" key="1">
    <citation type="submission" date="2020-08" db="EMBL/GenBank/DDBJ databases">
        <title>Sequencing the genomes of 1000 actinobacteria strains.</title>
        <authorList>
            <person name="Klenk H.-P."/>
        </authorList>
    </citation>
    <scope>NUCLEOTIDE SEQUENCE [LARGE SCALE GENOMIC DNA]</scope>
    <source>
        <strain evidence="3 4">DSM 45362</strain>
    </source>
</reference>
<protein>
    <submittedName>
        <fullName evidence="3">Tetratricopeptide (TPR) repeat protein</fullName>
    </submittedName>
</protein>
<gene>
    <name evidence="3" type="ORF">F4553_000331</name>
</gene>
<organism evidence="3 4">
    <name type="scientific">Allocatelliglobosispora scoriae</name>
    <dbReference type="NCBI Taxonomy" id="643052"/>
    <lineage>
        <taxon>Bacteria</taxon>
        <taxon>Bacillati</taxon>
        <taxon>Actinomycetota</taxon>
        <taxon>Actinomycetes</taxon>
        <taxon>Micromonosporales</taxon>
        <taxon>Micromonosporaceae</taxon>
        <taxon>Allocatelliglobosispora</taxon>
    </lineage>
</organism>
<dbReference type="Gene3D" id="3.40.50.300">
    <property type="entry name" value="P-loop containing nucleotide triphosphate hydrolases"/>
    <property type="match status" value="1"/>
</dbReference>
<name>A0A841BJJ3_9ACTN</name>
<dbReference type="Gene3D" id="1.25.40.10">
    <property type="entry name" value="Tetratricopeptide repeat domain"/>
    <property type="match status" value="2"/>
</dbReference>
<dbReference type="Pfam" id="PF00931">
    <property type="entry name" value="NB-ARC"/>
    <property type="match status" value="1"/>
</dbReference>
<proteinExistence type="predicted"/>
<dbReference type="PANTHER" id="PTHR47691">
    <property type="entry name" value="REGULATOR-RELATED"/>
    <property type="match status" value="1"/>
</dbReference>
<evidence type="ECO:0000259" key="2">
    <source>
        <dbReference type="SMART" id="SM00530"/>
    </source>
</evidence>
<evidence type="ECO:0000313" key="4">
    <source>
        <dbReference type="Proteomes" id="UP000587527"/>
    </source>
</evidence>
<dbReference type="Pfam" id="PF13560">
    <property type="entry name" value="HTH_31"/>
    <property type="match status" value="1"/>
</dbReference>
<dbReference type="EMBL" id="JACHMN010000001">
    <property type="protein sequence ID" value="MBB5866952.1"/>
    <property type="molecule type" value="Genomic_DNA"/>
</dbReference>
<sequence length="756" mass="81050">MDDLSALAAAARTADALAALLRDLRRRQAREQGRSELTYREIAHKTGWSLSAVGEYFTGTTVAPTDRFDVLIQLLGATTAQQRALATARDRVDEARRRPAEPARGVPRQLPADVSGFTGRSDALTALDELIADTGTVVISAVSGTAGVGKTALAVHWAHRVAGRYRDGQLYADLHGYAPHAPVDPHDTLAGFLRALGVEPADVPPGADERAAAYRTILSGRRVLVVLDNARTADQVRPLLPGAAGCAVVVTSRDELTGLVARDGARPVALDVLSPAEALDLLRNLLGARVDAEPDAAATLIRRCARLPLALRIAAARAAARPALRLTALAAEVTTAFDGPDPMTSLGAVFSWSYTALTPAAARLFRLLGLHPGPDVTVAAASSLAAAPAAAPLAELAAAHLVAETSAGRYSFHDLLRGYAHQRAHEEESAPQLGAARQRLLDHYLHTGLRAALLYSPMRNPIIVGEPAPGTTPELLADRVDALGWFTAEHHVLLAAVRDAEADTHTWQLAWTLTDYLDRNGHWTEQLAVQALALAATRRLRDRDAQSRTHNAIAHAHMRLGRFEQARDEYAHALDLCRDLDDLGGQARAHNNLTTAYEALGRPRDGLQHALLALDLHRTAGNHAEEANAHNGVGYIYAQLGDDGEALRHCETALALVRAHGYPLAEAATLDSLGYIHRRQGALDRAVGCYRDAAELLRSLNDRYHEAEVLNNLAETCRDAGDPDGARAAWREALAIFEELSMSQADGVRAQLAALR</sequence>
<dbReference type="RefSeq" id="WP_184831157.1">
    <property type="nucleotide sequence ID" value="NZ_JACHMN010000001.1"/>
</dbReference>
<dbReference type="InterPro" id="IPR019734">
    <property type="entry name" value="TPR_rpt"/>
</dbReference>
<dbReference type="InterPro" id="IPR011990">
    <property type="entry name" value="TPR-like_helical_dom_sf"/>
</dbReference>
<dbReference type="AlphaFoldDB" id="A0A841BJJ3"/>
<dbReference type="Pfam" id="PF13424">
    <property type="entry name" value="TPR_12"/>
    <property type="match status" value="2"/>
</dbReference>
<dbReference type="Proteomes" id="UP000587527">
    <property type="component" value="Unassembled WGS sequence"/>
</dbReference>
<comment type="caution">
    <text evidence="3">The sequence shown here is derived from an EMBL/GenBank/DDBJ whole genome shotgun (WGS) entry which is preliminary data.</text>
</comment>
<dbReference type="SUPFAM" id="SSF52540">
    <property type="entry name" value="P-loop containing nucleoside triphosphate hydrolases"/>
    <property type="match status" value="1"/>
</dbReference>
<dbReference type="PRINTS" id="PR00364">
    <property type="entry name" value="DISEASERSIST"/>
</dbReference>
<evidence type="ECO:0000313" key="3">
    <source>
        <dbReference type="EMBL" id="MBB5866952.1"/>
    </source>
</evidence>
<dbReference type="PANTHER" id="PTHR47691:SF3">
    <property type="entry name" value="HTH-TYPE TRANSCRIPTIONAL REGULATOR RV0890C-RELATED"/>
    <property type="match status" value="1"/>
</dbReference>
<evidence type="ECO:0000256" key="1">
    <source>
        <dbReference type="SAM" id="MobiDB-lite"/>
    </source>
</evidence>
<dbReference type="InterPro" id="IPR001387">
    <property type="entry name" value="Cro/C1-type_HTH"/>
</dbReference>
<accession>A0A841BJJ3</accession>
<feature type="compositionally biased region" description="Basic and acidic residues" evidence="1">
    <location>
        <begin position="91"/>
        <end position="101"/>
    </location>
</feature>
<dbReference type="SMART" id="SM00530">
    <property type="entry name" value="HTH_XRE"/>
    <property type="match status" value="1"/>
</dbReference>
<feature type="domain" description="HTH cro/C1-type" evidence="2">
    <location>
        <begin position="20"/>
        <end position="82"/>
    </location>
</feature>